<dbReference type="OrthoDB" id="6347013at2759"/>
<dbReference type="InterPro" id="IPR016662">
    <property type="entry name" value="Acyl-CoA_thioEstase_long-chain"/>
</dbReference>
<reference evidence="5" key="1">
    <citation type="journal article" date="2023" name="Science">
        <title>Genome structures resolve the early diversification of teleost fishes.</title>
        <authorList>
            <person name="Parey E."/>
            <person name="Louis A."/>
            <person name="Montfort J."/>
            <person name="Bouchez O."/>
            <person name="Roques C."/>
            <person name="Iampietro C."/>
            <person name="Lluch J."/>
            <person name="Castinel A."/>
            <person name="Donnadieu C."/>
            <person name="Desvignes T."/>
            <person name="Floi Bucao C."/>
            <person name="Jouanno E."/>
            <person name="Wen M."/>
            <person name="Mejri S."/>
            <person name="Dirks R."/>
            <person name="Jansen H."/>
            <person name="Henkel C."/>
            <person name="Chen W.J."/>
            <person name="Zahm M."/>
            <person name="Cabau C."/>
            <person name="Klopp C."/>
            <person name="Thompson A.W."/>
            <person name="Robinson-Rechavi M."/>
            <person name="Braasch I."/>
            <person name="Lecointre G."/>
            <person name="Bobe J."/>
            <person name="Postlethwait J.H."/>
            <person name="Berthelot C."/>
            <person name="Roest Crollius H."/>
            <person name="Guiguen Y."/>
        </authorList>
    </citation>
    <scope>NUCLEOTIDE SEQUENCE</scope>
    <source>
        <strain evidence="5">Concon-B</strain>
    </source>
</reference>
<dbReference type="FunFam" id="3.40.50.1820:FF:000024">
    <property type="entry name" value="acyl-coenzyme A thioesterase 4"/>
    <property type="match status" value="1"/>
</dbReference>
<comment type="caution">
    <text evidence="5">The sequence shown here is derived from an EMBL/GenBank/DDBJ whole genome shotgun (WGS) entry which is preliminary data.</text>
</comment>
<evidence type="ECO:0000256" key="2">
    <source>
        <dbReference type="PIRSR" id="PIRSR016521-1"/>
    </source>
</evidence>
<keyword evidence="6" id="KW-1185">Reference proteome</keyword>
<organism evidence="5 6">
    <name type="scientific">Conger conger</name>
    <name type="common">Conger eel</name>
    <name type="synonym">Muraena conger</name>
    <dbReference type="NCBI Taxonomy" id="82655"/>
    <lineage>
        <taxon>Eukaryota</taxon>
        <taxon>Metazoa</taxon>
        <taxon>Chordata</taxon>
        <taxon>Craniata</taxon>
        <taxon>Vertebrata</taxon>
        <taxon>Euteleostomi</taxon>
        <taxon>Actinopterygii</taxon>
        <taxon>Neopterygii</taxon>
        <taxon>Teleostei</taxon>
        <taxon>Anguilliformes</taxon>
        <taxon>Congridae</taxon>
        <taxon>Conger</taxon>
    </lineage>
</organism>
<feature type="domain" description="Acyl-CoA thioester hydrolase/bile acid-CoA amino acid N-acetyltransferase" evidence="3">
    <location>
        <begin position="1"/>
        <end position="62"/>
    </location>
</feature>
<dbReference type="PIRSF" id="PIRSF016521">
    <property type="entry name" value="Acyl-CoA_hydro"/>
    <property type="match status" value="1"/>
</dbReference>
<dbReference type="GO" id="GO:0006637">
    <property type="term" value="P:acyl-CoA metabolic process"/>
    <property type="evidence" value="ECO:0007669"/>
    <property type="project" value="InterPro"/>
</dbReference>
<proteinExistence type="inferred from homology"/>
<dbReference type="GO" id="GO:0047617">
    <property type="term" value="F:fatty acyl-CoA hydrolase activity"/>
    <property type="evidence" value="ECO:0007669"/>
    <property type="project" value="TreeGrafter"/>
</dbReference>
<dbReference type="PANTHER" id="PTHR10824:SF17">
    <property type="entry name" value="ACYL-COENZYME A THIOESTERASE 6"/>
    <property type="match status" value="1"/>
</dbReference>
<dbReference type="AlphaFoldDB" id="A0A9Q1DM14"/>
<feature type="domain" description="BAAT/Acyl-CoA thioester hydrolase C-terminal" evidence="4">
    <location>
        <begin position="125"/>
        <end position="329"/>
    </location>
</feature>
<dbReference type="Pfam" id="PF04775">
    <property type="entry name" value="Bile_Hydr_Trans"/>
    <property type="match status" value="1"/>
</dbReference>
<gene>
    <name evidence="5" type="ORF">COCON_G00095630</name>
</gene>
<name>A0A9Q1DM14_CONCO</name>
<evidence type="ECO:0000259" key="3">
    <source>
        <dbReference type="Pfam" id="PF04775"/>
    </source>
</evidence>
<dbReference type="GO" id="GO:0006631">
    <property type="term" value="P:fatty acid metabolic process"/>
    <property type="evidence" value="ECO:0007669"/>
    <property type="project" value="TreeGrafter"/>
</dbReference>
<feature type="active site" description="Charge relay system" evidence="2">
    <location>
        <position position="153"/>
    </location>
</feature>
<dbReference type="Pfam" id="PF08840">
    <property type="entry name" value="BAAT_C"/>
    <property type="match status" value="1"/>
</dbReference>
<dbReference type="InterPro" id="IPR014940">
    <property type="entry name" value="BAAT_C"/>
</dbReference>
<dbReference type="Proteomes" id="UP001152803">
    <property type="component" value="Unassembled WGS sequence"/>
</dbReference>
<dbReference type="Gene3D" id="3.40.50.1820">
    <property type="entry name" value="alpha/beta hydrolase"/>
    <property type="match status" value="1"/>
</dbReference>
<dbReference type="InterPro" id="IPR042490">
    <property type="entry name" value="Thio_Ohase/BAAT_N"/>
</dbReference>
<evidence type="ECO:0000313" key="6">
    <source>
        <dbReference type="Proteomes" id="UP001152803"/>
    </source>
</evidence>
<evidence type="ECO:0000313" key="5">
    <source>
        <dbReference type="EMBL" id="KAJ8274938.1"/>
    </source>
</evidence>
<dbReference type="InterPro" id="IPR029058">
    <property type="entry name" value="AB_hydrolase_fold"/>
</dbReference>
<comment type="similarity">
    <text evidence="1">Belongs to the C/M/P thioester hydrolase family.</text>
</comment>
<protein>
    <submittedName>
        <fullName evidence="5">Uncharacterized protein</fullName>
    </submittedName>
</protein>
<dbReference type="SUPFAM" id="SSF53474">
    <property type="entry name" value="alpha/beta-Hydrolases"/>
    <property type="match status" value="1"/>
</dbReference>
<accession>A0A9Q1DM14</accession>
<feature type="active site" description="Charge relay system" evidence="2">
    <location>
        <position position="247"/>
    </location>
</feature>
<sequence>MGLFWSMRPEMPHVKLRKRDALSPCLVHIEVHDSERQGHVLARETNARGFMVEGLRRIPIKEGRIRGILFLPPGPGPFPGIVHMHTLGGGLSEVSGSLLANQGFVVLSLAFYGYEDLPKNMTKLDLEYFEEAIMFLRNLPEVKAPGVGILSISKSGDLALSMASFLTGVSATVCVNGCNANVLAPLHYRGMVIPPLLANLNRAMATESGVLDVSNCLLDPMAPENQGSLIPIERAKCTFLFAVSGDDRNWKSCSYAEQMMKRLKDHGKHDSELVVYPKAGHFLEVPYMPHCATGMHAAVGNAVVAFGGDPSAHAEAQVDLWNRIPEFSGNILTAKTSRKSTL</sequence>
<evidence type="ECO:0000259" key="4">
    <source>
        <dbReference type="Pfam" id="PF08840"/>
    </source>
</evidence>
<dbReference type="PANTHER" id="PTHR10824">
    <property type="entry name" value="ACYL-COENZYME A THIOESTERASE-RELATED"/>
    <property type="match status" value="1"/>
</dbReference>
<dbReference type="InterPro" id="IPR006862">
    <property type="entry name" value="Thio_Ohase/aa_AcTrfase"/>
</dbReference>
<evidence type="ECO:0000256" key="1">
    <source>
        <dbReference type="ARBA" id="ARBA00006538"/>
    </source>
</evidence>
<feature type="active site" description="Charge relay system" evidence="2">
    <location>
        <position position="281"/>
    </location>
</feature>
<dbReference type="Gene3D" id="2.60.40.2240">
    <property type="entry name" value="Acyl-CoA thioester hydrolase/BAAT N-terminal domain"/>
    <property type="match status" value="1"/>
</dbReference>
<dbReference type="EMBL" id="JAFJMO010000006">
    <property type="protein sequence ID" value="KAJ8274938.1"/>
    <property type="molecule type" value="Genomic_DNA"/>
</dbReference>